<feature type="binding site" evidence="6">
    <location>
        <begin position="207"/>
        <end position="208"/>
    </location>
    <ligand>
        <name>S-adenosyl-L-methionine</name>
        <dbReference type="ChEBI" id="CHEBI:59789"/>
    </ligand>
</feature>
<dbReference type="InterPro" id="IPR022641">
    <property type="entry name" value="CheR_N"/>
</dbReference>
<evidence type="ECO:0000313" key="9">
    <source>
        <dbReference type="Proteomes" id="UP000262371"/>
    </source>
</evidence>
<dbReference type="PRINTS" id="PR00996">
    <property type="entry name" value="CHERMTFRASE"/>
</dbReference>
<dbReference type="AlphaFoldDB" id="A0A371Z3F0"/>
<dbReference type="EMBL" id="QUWV01000025">
    <property type="protein sequence ID" value="RFD21026.1"/>
    <property type="molecule type" value="Genomic_DNA"/>
</dbReference>
<dbReference type="SMART" id="SM00138">
    <property type="entry name" value="MeTrc"/>
    <property type="match status" value="1"/>
</dbReference>
<dbReference type="InterPro" id="IPR022642">
    <property type="entry name" value="CheR_C"/>
</dbReference>
<feature type="binding site" evidence="6">
    <location>
        <position position="84"/>
    </location>
    <ligand>
        <name>S-adenosyl-L-methionine</name>
        <dbReference type="ChEBI" id="CHEBI:59789"/>
    </ligand>
</feature>
<sequence>MRGTQLANEPDFTEADFQRVRRIAQEEAGIHFPESKSTLVYSRVSRRVRETGHTSFRAYLDSVQAPDGRAEMENLICALTTNVTNFFREKNHFVHLEEVVIPAMAARVRAGGRGRIWSAACSTGQEPWSIAMSIMTAFPDAASHDVRVLATDINSQVVAQAATGIYPEEETEAIPPNKKSQFMEPYGQGILRFGGSICRLPAFRVLNLNATWPMKGMFSAIFCRNVVIYFDEATREHLWRRLADKLEPGGFLYVGHSERVATKNECGLEQIAPTIYRKDH</sequence>
<dbReference type="InterPro" id="IPR026024">
    <property type="entry name" value="Chemotaxis_MeTrfase_CheR"/>
</dbReference>
<keyword evidence="3 5" id="KW-0808">Transferase</keyword>
<gene>
    <name evidence="8" type="ORF">DY926_02970</name>
</gene>
<evidence type="ECO:0000256" key="3">
    <source>
        <dbReference type="ARBA" id="ARBA00022679"/>
    </source>
</evidence>
<feature type="binding site" evidence="6">
    <location>
        <position position="152"/>
    </location>
    <ligand>
        <name>S-adenosyl-L-methionine</name>
        <dbReference type="ChEBI" id="CHEBI:59789"/>
    </ligand>
</feature>
<feature type="binding site" evidence="6">
    <location>
        <begin position="224"/>
        <end position="225"/>
    </location>
    <ligand>
        <name>S-adenosyl-L-methionine</name>
        <dbReference type="ChEBI" id="CHEBI:59789"/>
    </ligand>
</feature>
<dbReference type="Gene3D" id="3.40.50.150">
    <property type="entry name" value="Vaccinia Virus protein VP39"/>
    <property type="match status" value="1"/>
</dbReference>
<evidence type="ECO:0000256" key="6">
    <source>
        <dbReference type="PIRSR" id="PIRSR000410-1"/>
    </source>
</evidence>
<evidence type="ECO:0000256" key="5">
    <source>
        <dbReference type="PIRNR" id="PIRNR000410"/>
    </source>
</evidence>
<dbReference type="OrthoDB" id="9816309at2"/>
<dbReference type="SUPFAM" id="SSF47757">
    <property type="entry name" value="Chemotaxis receptor methyltransferase CheR, N-terminal domain"/>
    <property type="match status" value="1"/>
</dbReference>
<keyword evidence="4 5" id="KW-0949">S-adenosyl-L-methionine</keyword>
<comment type="catalytic activity">
    <reaction evidence="1 5">
        <text>L-glutamyl-[protein] + S-adenosyl-L-methionine = [protein]-L-glutamate 5-O-methyl ester + S-adenosyl-L-homocysteine</text>
        <dbReference type="Rhea" id="RHEA:24452"/>
        <dbReference type="Rhea" id="RHEA-COMP:10208"/>
        <dbReference type="Rhea" id="RHEA-COMP:10311"/>
        <dbReference type="ChEBI" id="CHEBI:29973"/>
        <dbReference type="ChEBI" id="CHEBI:57856"/>
        <dbReference type="ChEBI" id="CHEBI:59789"/>
        <dbReference type="ChEBI" id="CHEBI:82795"/>
        <dbReference type="EC" id="2.1.1.80"/>
    </reaction>
</comment>
<dbReference type="Pfam" id="PF03705">
    <property type="entry name" value="CheR_N"/>
    <property type="match status" value="1"/>
</dbReference>
<keyword evidence="2 5" id="KW-0489">Methyltransferase</keyword>
<dbReference type="PANTHER" id="PTHR24422:SF19">
    <property type="entry name" value="CHEMOTAXIS PROTEIN METHYLTRANSFERASE"/>
    <property type="match status" value="1"/>
</dbReference>
<feature type="binding site" evidence="6">
    <location>
        <position position="82"/>
    </location>
    <ligand>
        <name>S-adenosyl-L-methionine</name>
        <dbReference type="ChEBI" id="CHEBI:59789"/>
    </ligand>
</feature>
<dbReference type="InterPro" id="IPR000780">
    <property type="entry name" value="CheR_MeTrfase"/>
</dbReference>
<evidence type="ECO:0000256" key="4">
    <source>
        <dbReference type="ARBA" id="ARBA00022691"/>
    </source>
</evidence>
<dbReference type="PROSITE" id="PS50123">
    <property type="entry name" value="CHER"/>
    <property type="match status" value="1"/>
</dbReference>
<dbReference type="InterPro" id="IPR029063">
    <property type="entry name" value="SAM-dependent_MTases_sf"/>
</dbReference>
<dbReference type="GO" id="GO:0008983">
    <property type="term" value="F:protein-glutamate O-methyltransferase activity"/>
    <property type="evidence" value="ECO:0007669"/>
    <property type="project" value="UniProtKB-EC"/>
</dbReference>
<comment type="caution">
    <text evidence="8">The sequence shown here is derived from an EMBL/GenBank/DDBJ whole genome shotgun (WGS) entry which is preliminary data.</text>
</comment>
<name>A0A371Z3F0_9PROT</name>
<evidence type="ECO:0000313" key="8">
    <source>
        <dbReference type="EMBL" id="RFD21026.1"/>
    </source>
</evidence>
<feature type="binding site" evidence="6">
    <location>
        <position position="126"/>
    </location>
    <ligand>
        <name>S-adenosyl-L-methionine</name>
        <dbReference type="ChEBI" id="CHEBI:59789"/>
    </ligand>
</feature>
<dbReference type="RefSeq" id="WP_116702008.1">
    <property type="nucleotide sequence ID" value="NZ_QUWV01000025.1"/>
</dbReference>
<comment type="function">
    <text evidence="5">Methylation of the membrane-bound methyl-accepting chemotaxis proteins (MCP) to form gamma-glutamyl methyl ester residues in MCP.</text>
</comment>
<feature type="domain" description="CheR-type methyltransferase" evidence="7">
    <location>
        <begin position="5"/>
        <end position="280"/>
    </location>
</feature>
<proteinExistence type="predicted"/>
<dbReference type="Gene3D" id="1.10.155.10">
    <property type="entry name" value="Chemotaxis receptor methyltransferase CheR, N-terminal domain"/>
    <property type="match status" value="1"/>
</dbReference>
<feature type="binding site" evidence="6">
    <location>
        <position position="88"/>
    </location>
    <ligand>
        <name>S-adenosyl-L-methionine</name>
        <dbReference type="ChEBI" id="CHEBI:59789"/>
    </ligand>
</feature>
<dbReference type="PIRSF" id="PIRSF000410">
    <property type="entry name" value="CheR"/>
    <property type="match status" value="1"/>
</dbReference>
<dbReference type="EC" id="2.1.1.80" evidence="5"/>
<protein>
    <recommendedName>
        <fullName evidence="5">Chemotaxis protein methyltransferase</fullName>
        <ecNumber evidence="5">2.1.1.80</ecNumber>
    </recommendedName>
</protein>
<dbReference type="Proteomes" id="UP000262371">
    <property type="component" value="Unassembled WGS sequence"/>
</dbReference>
<evidence type="ECO:0000259" key="7">
    <source>
        <dbReference type="PROSITE" id="PS50123"/>
    </source>
</evidence>
<dbReference type="Pfam" id="PF01739">
    <property type="entry name" value="CheR"/>
    <property type="match status" value="1"/>
</dbReference>
<organism evidence="8 9">
    <name type="scientific">Komagataeibacter melaceti</name>
    <dbReference type="NCBI Taxonomy" id="2766577"/>
    <lineage>
        <taxon>Bacteria</taxon>
        <taxon>Pseudomonadati</taxon>
        <taxon>Pseudomonadota</taxon>
        <taxon>Alphaproteobacteria</taxon>
        <taxon>Acetobacterales</taxon>
        <taxon>Acetobacteraceae</taxon>
        <taxon>Komagataeibacter</taxon>
    </lineage>
</organism>
<dbReference type="PANTHER" id="PTHR24422">
    <property type="entry name" value="CHEMOTAXIS PROTEIN METHYLTRANSFERASE"/>
    <property type="match status" value="1"/>
</dbReference>
<dbReference type="SUPFAM" id="SSF53335">
    <property type="entry name" value="S-adenosyl-L-methionine-dependent methyltransferases"/>
    <property type="match status" value="1"/>
</dbReference>
<reference evidence="8 9" key="1">
    <citation type="submission" date="2018-08" db="EMBL/GenBank/DDBJ databases">
        <title>Komagataeibacter sp. AV 382.</title>
        <authorList>
            <person name="Skraban J."/>
            <person name="Trcek J."/>
        </authorList>
    </citation>
    <scope>NUCLEOTIDE SEQUENCE [LARGE SCALE GENOMIC DNA]</scope>
    <source>
        <strain evidence="8 9">AV 382</strain>
    </source>
</reference>
<dbReference type="InterPro" id="IPR036804">
    <property type="entry name" value="CheR_N_sf"/>
</dbReference>
<evidence type="ECO:0000256" key="1">
    <source>
        <dbReference type="ARBA" id="ARBA00001541"/>
    </source>
</evidence>
<evidence type="ECO:0000256" key="2">
    <source>
        <dbReference type="ARBA" id="ARBA00022603"/>
    </source>
</evidence>
<dbReference type="GO" id="GO:0032259">
    <property type="term" value="P:methylation"/>
    <property type="evidence" value="ECO:0007669"/>
    <property type="project" value="UniProtKB-KW"/>
</dbReference>
<keyword evidence="9" id="KW-1185">Reference proteome</keyword>
<accession>A0A371Z3F0</accession>
<dbReference type="InterPro" id="IPR050903">
    <property type="entry name" value="Bact_Chemotaxis_MeTrfase"/>
</dbReference>